<protein>
    <submittedName>
        <fullName evidence="3">Purine catabolism protein PucB</fullName>
    </submittedName>
</protein>
<dbReference type="SUPFAM" id="SSF53448">
    <property type="entry name" value="Nucleotide-diphospho-sugar transferases"/>
    <property type="match status" value="1"/>
</dbReference>
<name>A0A1X6YV76_9RHOB</name>
<evidence type="ECO:0000313" key="3">
    <source>
        <dbReference type="EMBL" id="SLN31674.1"/>
    </source>
</evidence>
<dbReference type="PANTHER" id="PTHR43777:SF1">
    <property type="entry name" value="MOLYBDENUM COFACTOR CYTIDYLYLTRANSFERASE"/>
    <property type="match status" value="1"/>
</dbReference>
<dbReference type="InterPro" id="IPR029044">
    <property type="entry name" value="Nucleotide-diphossugar_trans"/>
</dbReference>
<evidence type="ECO:0000256" key="1">
    <source>
        <dbReference type="ARBA" id="ARBA00022842"/>
    </source>
</evidence>
<accession>A0A1X6YV76</accession>
<dbReference type="AlphaFoldDB" id="A0A1X6YV76"/>
<organism evidence="3 4">
    <name type="scientific">Roseivivax jejudonensis</name>
    <dbReference type="NCBI Taxonomy" id="1529041"/>
    <lineage>
        <taxon>Bacteria</taxon>
        <taxon>Pseudomonadati</taxon>
        <taxon>Pseudomonadota</taxon>
        <taxon>Alphaproteobacteria</taxon>
        <taxon>Rhodobacterales</taxon>
        <taxon>Roseobacteraceae</taxon>
        <taxon>Roseivivax</taxon>
    </lineage>
</organism>
<keyword evidence="1" id="KW-0460">Magnesium</keyword>
<dbReference type="Gene3D" id="3.90.550.10">
    <property type="entry name" value="Spore Coat Polysaccharide Biosynthesis Protein SpsA, Chain A"/>
    <property type="match status" value="1"/>
</dbReference>
<keyword evidence="4" id="KW-1185">Reference proteome</keyword>
<reference evidence="3 4" key="1">
    <citation type="submission" date="2017-03" db="EMBL/GenBank/DDBJ databases">
        <authorList>
            <person name="Afonso C.L."/>
            <person name="Miller P.J."/>
            <person name="Scott M.A."/>
            <person name="Spackman E."/>
            <person name="Goraichik I."/>
            <person name="Dimitrov K.M."/>
            <person name="Suarez D.L."/>
            <person name="Swayne D.E."/>
        </authorList>
    </citation>
    <scope>NUCLEOTIDE SEQUENCE [LARGE SCALE GENOMIC DNA]</scope>
    <source>
        <strain evidence="3 4">CECT 8625</strain>
    </source>
</reference>
<proteinExistence type="predicted"/>
<dbReference type="Proteomes" id="UP000193570">
    <property type="component" value="Unassembled WGS sequence"/>
</dbReference>
<dbReference type="GO" id="GO:0016779">
    <property type="term" value="F:nucleotidyltransferase activity"/>
    <property type="evidence" value="ECO:0007669"/>
    <property type="project" value="UniProtKB-ARBA"/>
</dbReference>
<dbReference type="Pfam" id="PF12804">
    <property type="entry name" value="NTP_transf_3"/>
    <property type="match status" value="1"/>
</dbReference>
<feature type="domain" description="MobA-like NTP transferase" evidence="2">
    <location>
        <begin position="7"/>
        <end position="166"/>
    </location>
</feature>
<dbReference type="EMBL" id="FWFK01000002">
    <property type="protein sequence ID" value="SLN31674.1"/>
    <property type="molecule type" value="Genomic_DNA"/>
</dbReference>
<gene>
    <name evidence="3" type="primary">pucB</name>
    <name evidence="3" type="ORF">ROJ8625_01439</name>
</gene>
<sequence length="199" mass="20870">MTAISVLLLAAGRARRMRGADKLLELVDGVPLIRRQARVALAVTDDVAVTVPVPGDGRTEALSGLPVREVPVPDADDGMAASIRAGVAARRPGTQALMIVPGDMPELTADDLGAIVQAFDPARPDILRGAAADGRPGHPVLFPADCFAELAALDGDTGARPVLDANAARVRLVSLPEMHAITDLDTPEEWSDWRARTGH</sequence>
<dbReference type="PANTHER" id="PTHR43777">
    <property type="entry name" value="MOLYBDENUM COFACTOR CYTIDYLYLTRANSFERASE"/>
    <property type="match status" value="1"/>
</dbReference>
<evidence type="ECO:0000313" key="4">
    <source>
        <dbReference type="Proteomes" id="UP000193570"/>
    </source>
</evidence>
<dbReference type="InterPro" id="IPR025877">
    <property type="entry name" value="MobA-like_NTP_Trfase"/>
</dbReference>
<evidence type="ECO:0000259" key="2">
    <source>
        <dbReference type="Pfam" id="PF12804"/>
    </source>
</evidence>
<dbReference type="OrthoDB" id="9779263at2"/>
<dbReference type="RefSeq" id="WP_085791162.1">
    <property type="nucleotide sequence ID" value="NZ_FWFK01000002.1"/>
</dbReference>
<dbReference type="CDD" id="cd04182">
    <property type="entry name" value="GT_2_like_f"/>
    <property type="match status" value="1"/>
</dbReference>